<evidence type="ECO:0000313" key="1">
    <source>
        <dbReference type="EMBL" id="SCB56932.1"/>
    </source>
</evidence>
<evidence type="ECO:0000313" key="2">
    <source>
        <dbReference type="Proteomes" id="UP000198723"/>
    </source>
</evidence>
<accession>A0A1C3XXE8</accession>
<organism evidence="1 2">
    <name type="scientific">Rhizobium aethiopicum</name>
    <dbReference type="NCBI Taxonomy" id="1138170"/>
    <lineage>
        <taxon>Bacteria</taxon>
        <taxon>Pseudomonadati</taxon>
        <taxon>Pseudomonadota</taxon>
        <taxon>Alphaproteobacteria</taxon>
        <taxon>Hyphomicrobiales</taxon>
        <taxon>Rhizobiaceae</taxon>
        <taxon>Rhizobium/Agrobacterium group</taxon>
        <taxon>Rhizobium</taxon>
    </lineage>
</organism>
<dbReference type="Proteomes" id="UP000198723">
    <property type="component" value="Unassembled WGS sequence"/>
</dbReference>
<protein>
    <submittedName>
        <fullName evidence="1">Uncharacterized protein</fullName>
    </submittedName>
</protein>
<dbReference type="AlphaFoldDB" id="A0A1C3XXE8"/>
<reference evidence="1 2" key="1">
    <citation type="submission" date="2016-08" db="EMBL/GenBank/DDBJ databases">
        <authorList>
            <person name="Seilhamer J.J."/>
        </authorList>
    </citation>
    <scope>NUCLEOTIDE SEQUENCE [LARGE SCALE GENOMIC DNA]</scope>
    <source>
        <strain evidence="1 2">HBR26</strain>
    </source>
</reference>
<sequence length="87" mass="9858">MHDATFGETAKDIFISLLARLKRIAMLCLNGGKEDEWGYALVTEPVTDINTKMPITGHVMQKVVDGTFVYRLMTEEECEDFDAGRSW</sequence>
<proteinExistence type="predicted"/>
<name>A0A1C3XXE8_9HYPH</name>
<dbReference type="RefSeq" id="WP_064696028.1">
    <property type="nucleotide sequence ID" value="NZ_FMAJ01000001.1"/>
</dbReference>
<dbReference type="EMBL" id="FMAJ01000001">
    <property type="protein sequence ID" value="SCB56932.1"/>
    <property type="molecule type" value="Genomic_DNA"/>
</dbReference>
<gene>
    <name evidence="1" type="ORF">GA0061105_101773</name>
</gene>